<dbReference type="EMBL" id="CP019717">
    <property type="protein sequence ID" value="QHZ52987.1"/>
    <property type="molecule type" value="Genomic_DNA"/>
</dbReference>
<accession>A0A6C0QX03</accession>
<evidence type="ECO:0000313" key="2">
    <source>
        <dbReference type="Proteomes" id="UP000464330"/>
    </source>
</evidence>
<proteinExistence type="predicted"/>
<gene>
    <name evidence="1" type="ORF">ERICV_03893</name>
</gene>
<dbReference type="AlphaFoldDB" id="A0A6C0QX03"/>
<dbReference type="RefSeq" id="WP_024094803.1">
    <property type="nucleotide sequence ID" value="NZ_CP019651.1"/>
</dbReference>
<dbReference type="Proteomes" id="UP000464330">
    <property type="component" value="Chromosome"/>
</dbReference>
<sequence>MNIEITDAVIVAVIVGLVEMAKGMGLPVRLPRFYLLSLVSRQVLHIWQYGTLKQALCMELFVVLLHVGYIVPVKVQ</sequence>
<evidence type="ECO:0000313" key="1">
    <source>
        <dbReference type="EMBL" id="QHZ52987.1"/>
    </source>
</evidence>
<name>A0A6C0QX03_9BACL</name>
<protein>
    <submittedName>
        <fullName evidence="1">Uncharacterized protein</fullName>
    </submittedName>
</protein>
<organism evidence="1 2">
    <name type="scientific">Paenibacillus larvae subsp. larvae</name>
    <dbReference type="NCBI Taxonomy" id="147375"/>
    <lineage>
        <taxon>Bacteria</taxon>
        <taxon>Bacillati</taxon>
        <taxon>Bacillota</taxon>
        <taxon>Bacilli</taxon>
        <taxon>Bacillales</taxon>
        <taxon>Paenibacillaceae</taxon>
        <taxon>Paenibacillus</taxon>
    </lineage>
</organism>
<reference evidence="1 2" key="1">
    <citation type="journal article" date="2020" name="Int. J. Med. Microbiol.">
        <title>Discovery of Paenibacillus larvae ERIC V: Phenotypic and genomic comparison to genotypes ERIC I-IV reveal different inventories of virulence factors which correlate with epidemiological prevalences of American Foulbrood.</title>
        <authorList>
            <person name="Beims H."/>
            <person name="Bunk B."/>
            <person name="Erler S."/>
            <person name="Mohr K.I."/>
            <person name="Sproer C."/>
            <person name="Pradella S."/>
            <person name="Gunther G."/>
            <person name="Rohde M."/>
            <person name="von der Ohe W."/>
            <person name="Steinert M."/>
        </authorList>
    </citation>
    <scope>NUCLEOTIDE SEQUENCE [LARGE SCALE GENOMIC DNA]</scope>
    <source>
        <strain evidence="1">Eric_V</strain>
    </source>
</reference>